<dbReference type="InterPro" id="IPR011108">
    <property type="entry name" value="RMMBL"/>
</dbReference>
<dbReference type="AlphaFoldDB" id="A0A1H9VTL9"/>
<name>A0A1H9VTL9_BUTFI</name>
<dbReference type="InterPro" id="IPR001279">
    <property type="entry name" value="Metallo-B-lactamas"/>
</dbReference>
<dbReference type="PANTHER" id="PTHR11203:SF37">
    <property type="entry name" value="INTEGRATOR COMPLEX SUBUNIT 11"/>
    <property type="match status" value="1"/>
</dbReference>
<dbReference type="SMART" id="SM00849">
    <property type="entry name" value="Lactamase_B"/>
    <property type="match status" value="1"/>
</dbReference>
<dbReference type="Gene3D" id="3.60.15.10">
    <property type="entry name" value="Ribonuclease Z/Hydroxyacylglutathione hydrolase-like"/>
    <property type="match status" value="1"/>
</dbReference>
<evidence type="ECO:0000313" key="2">
    <source>
        <dbReference type="EMBL" id="SES25066.1"/>
    </source>
</evidence>
<dbReference type="GO" id="GO:0004521">
    <property type="term" value="F:RNA endonuclease activity"/>
    <property type="evidence" value="ECO:0007669"/>
    <property type="project" value="TreeGrafter"/>
</dbReference>
<proteinExistence type="predicted"/>
<gene>
    <name evidence="2" type="ORF">SAMN04487884_1258</name>
</gene>
<dbReference type="PANTHER" id="PTHR11203">
    <property type="entry name" value="CLEAVAGE AND POLYADENYLATION SPECIFICITY FACTOR FAMILY MEMBER"/>
    <property type="match status" value="1"/>
</dbReference>
<dbReference type="SUPFAM" id="SSF56281">
    <property type="entry name" value="Metallo-hydrolase/oxidoreductase"/>
    <property type="match status" value="1"/>
</dbReference>
<dbReference type="InterPro" id="IPR050698">
    <property type="entry name" value="MBL"/>
</dbReference>
<reference evidence="2 3" key="1">
    <citation type="submission" date="2016-10" db="EMBL/GenBank/DDBJ databases">
        <authorList>
            <person name="de Groot N.N."/>
        </authorList>
    </citation>
    <scope>NUCLEOTIDE SEQUENCE [LARGE SCALE GENOMIC DNA]</scope>
    <source>
        <strain evidence="2 3">AR40</strain>
    </source>
</reference>
<dbReference type="OrthoDB" id="9803916at2"/>
<organism evidence="2 3">
    <name type="scientific">Butyrivibrio fibrisolvens</name>
    <dbReference type="NCBI Taxonomy" id="831"/>
    <lineage>
        <taxon>Bacteria</taxon>
        <taxon>Bacillati</taxon>
        <taxon>Bacillota</taxon>
        <taxon>Clostridia</taxon>
        <taxon>Lachnospirales</taxon>
        <taxon>Lachnospiraceae</taxon>
        <taxon>Butyrivibrio</taxon>
    </lineage>
</organism>
<evidence type="ECO:0000313" key="3">
    <source>
        <dbReference type="Proteomes" id="UP000182584"/>
    </source>
</evidence>
<dbReference type="Pfam" id="PF12706">
    <property type="entry name" value="Lactamase_B_2"/>
    <property type="match status" value="1"/>
</dbReference>
<feature type="domain" description="Metallo-beta-lactamase" evidence="1">
    <location>
        <begin position="18"/>
        <end position="203"/>
    </location>
</feature>
<dbReference type="RefSeq" id="WP_074757905.1">
    <property type="nucleotide sequence ID" value="NZ_FOGJ01000025.1"/>
</dbReference>
<protein>
    <submittedName>
        <fullName evidence="2">Ribonuclease J</fullName>
    </submittedName>
</protein>
<sequence length="403" mass="46097">MNDEKVRVTVYRGSNQIGGCCTEISYKGTRIAIDFGSPLPEENTKELNITGLTCGQSAFDAVLLTHYHGDHVGEIGRINTDIPVYMGGFAKDVITAYKNHNHHFFADVDIDRIDELVAGTEITIGSLQITPILSDHSAAESFMFLIKAGGFQILHTGDFRLHGRYREELLSNVEKFGKVDLLITEGTTLSRKENDKDNYTEEHVENMFWDCICENKYCFIILSSTNFERFQGFSNCIDKYRKDKRPKGKYFVVDDFQKSLFEIAEKRLPERYQFKTKTTYAKNLDEGMANKGFVMLIRAGNAAHEALLRKYLEEYPSKTCLVYSMWSGYMDNVKLKRLTSLAHDKNRLRIIHSSGHVTKQDLIDFVDTVAAKNVIVIHTEKTKEMERLNNRISIEDGETIVFE</sequence>
<dbReference type="EMBL" id="FOGJ01000025">
    <property type="protein sequence ID" value="SES25066.1"/>
    <property type="molecule type" value="Genomic_DNA"/>
</dbReference>
<dbReference type="Pfam" id="PF07521">
    <property type="entry name" value="RMMBL"/>
    <property type="match status" value="1"/>
</dbReference>
<dbReference type="InterPro" id="IPR036866">
    <property type="entry name" value="RibonucZ/Hydroxyglut_hydro"/>
</dbReference>
<dbReference type="GO" id="GO:0016180">
    <property type="term" value="P:snRNA processing"/>
    <property type="evidence" value="ECO:0007669"/>
    <property type="project" value="TreeGrafter"/>
</dbReference>
<evidence type="ECO:0000259" key="1">
    <source>
        <dbReference type="SMART" id="SM00849"/>
    </source>
</evidence>
<accession>A0A1H9VTL9</accession>
<dbReference type="Proteomes" id="UP000182584">
    <property type="component" value="Unassembled WGS sequence"/>
</dbReference>